<sequence length="71" mass="7809">MKKKIRDLVYADLGREVSYDGPGRSHVVGVLEHFEFTLSQQDSTIWVGSTPGEAGDSLTSRVGLDDDIDIQ</sequence>
<proteinExistence type="predicted"/>
<gene>
    <name evidence="1" type="ORF">MCC10002_0679</name>
</gene>
<protein>
    <submittedName>
        <fullName evidence="1">Uncharacterized protein</fullName>
    </submittedName>
</protein>
<evidence type="ECO:0000313" key="1">
    <source>
        <dbReference type="EMBL" id="TCD74868.1"/>
    </source>
</evidence>
<dbReference type="AlphaFoldDB" id="A0A4R0SA87"/>
<accession>A0A4R0SA87</accession>
<dbReference type="Proteomes" id="UP000293701">
    <property type="component" value="Unassembled WGS sequence"/>
</dbReference>
<comment type="caution">
    <text evidence="1">The sequence shown here is derived from an EMBL/GenBank/DDBJ whole genome shotgun (WGS) entry which is preliminary data.</text>
</comment>
<reference evidence="1 2" key="1">
    <citation type="journal article" date="2018" name="Sci. Rep.">
        <title>Genomic diversity and distribution of Bifidobacterium longum subsp. longum across the human lifespan.</title>
        <authorList>
            <person name="Odamaki T."/>
            <person name="Bottacini F."/>
            <person name="Kato K."/>
            <person name="Mitsuyama E."/>
            <person name="Yoshida K."/>
            <person name="Horigome A."/>
            <person name="Xiao J.Z."/>
            <person name="van Sinderen D."/>
        </authorList>
    </citation>
    <scope>NUCLEOTIDE SEQUENCE [LARGE SCALE GENOMIC DNA]</scope>
    <source>
        <strain evidence="1 2">MCC10002</strain>
    </source>
</reference>
<dbReference type="RefSeq" id="WP_014485037.1">
    <property type="nucleotide sequence ID" value="NZ_SHPM01000015.1"/>
</dbReference>
<name>A0A4R0SA87_BIFLL</name>
<organism evidence="1 2">
    <name type="scientific">Bifidobacterium longum subsp. longum</name>
    <dbReference type="NCBI Taxonomy" id="1679"/>
    <lineage>
        <taxon>Bacteria</taxon>
        <taxon>Bacillati</taxon>
        <taxon>Actinomycetota</taxon>
        <taxon>Actinomycetes</taxon>
        <taxon>Bifidobacteriales</taxon>
        <taxon>Bifidobacteriaceae</taxon>
        <taxon>Bifidobacterium</taxon>
    </lineage>
</organism>
<dbReference type="EMBL" id="SHPM01000015">
    <property type="protein sequence ID" value="TCD74868.1"/>
    <property type="molecule type" value="Genomic_DNA"/>
</dbReference>
<evidence type="ECO:0000313" key="2">
    <source>
        <dbReference type="Proteomes" id="UP000293701"/>
    </source>
</evidence>